<organism evidence="1">
    <name type="scientific">freshwater metagenome</name>
    <dbReference type="NCBI Taxonomy" id="449393"/>
    <lineage>
        <taxon>unclassified sequences</taxon>
        <taxon>metagenomes</taxon>
        <taxon>ecological metagenomes</taxon>
    </lineage>
</organism>
<sequence>MWISPGARAFSCLCETCLESARASGALFFDAMQQASVRGSVAEGATTTVVRCSAGHEIILRRTSRPAALDRPDGRQLQLA</sequence>
<dbReference type="AlphaFoldDB" id="A0A6J6QRQ5"/>
<evidence type="ECO:0000313" key="1">
    <source>
        <dbReference type="EMBL" id="CAB4711628.1"/>
    </source>
</evidence>
<dbReference type="EMBL" id="CAEZXP010000012">
    <property type="protein sequence ID" value="CAB4711628.1"/>
    <property type="molecule type" value="Genomic_DNA"/>
</dbReference>
<proteinExistence type="predicted"/>
<reference evidence="1" key="1">
    <citation type="submission" date="2020-05" db="EMBL/GenBank/DDBJ databases">
        <authorList>
            <person name="Chiriac C."/>
            <person name="Salcher M."/>
            <person name="Ghai R."/>
            <person name="Kavagutti S V."/>
        </authorList>
    </citation>
    <scope>NUCLEOTIDE SEQUENCE</scope>
</reference>
<protein>
    <submittedName>
        <fullName evidence="1">Unannotated protein</fullName>
    </submittedName>
</protein>
<gene>
    <name evidence="1" type="ORF">UFOPK2399_02035</name>
</gene>
<name>A0A6J6QRQ5_9ZZZZ</name>
<accession>A0A6J6QRQ5</accession>